<dbReference type="InterPro" id="IPR000847">
    <property type="entry name" value="LysR_HTH_N"/>
</dbReference>
<reference evidence="6 7" key="1">
    <citation type="submission" date="2022-12" db="EMBL/GenBank/DDBJ databases">
        <title>Two new species, Stenotrophomonas aracearum and Stenotrophomonas oahuensis, isolated from Anthurium (Araceae family) in Hawaii.</title>
        <authorList>
            <person name="Chunag S.C."/>
            <person name="Dobhal S."/>
            <person name="Alvarez A."/>
            <person name="Arif M."/>
        </authorList>
    </citation>
    <scope>NUCLEOTIDE SEQUENCE [LARGE SCALE GENOMIC DNA]</scope>
    <source>
        <strain evidence="6 7">A5586</strain>
    </source>
</reference>
<dbReference type="SUPFAM" id="SSF46785">
    <property type="entry name" value="Winged helix' DNA-binding domain"/>
    <property type="match status" value="1"/>
</dbReference>
<dbReference type="EMBL" id="CP115541">
    <property type="protein sequence ID" value="WNH52095.1"/>
    <property type="molecule type" value="Genomic_DNA"/>
</dbReference>
<name>A0ABY9YN92_9GAMM</name>
<evidence type="ECO:0000259" key="5">
    <source>
        <dbReference type="PROSITE" id="PS50931"/>
    </source>
</evidence>
<keyword evidence="4" id="KW-0804">Transcription</keyword>
<feature type="domain" description="HTH lysR-type" evidence="5">
    <location>
        <begin position="4"/>
        <end position="61"/>
    </location>
</feature>
<sequence length="314" mass="34314">MARPDIANLNAVLSVARHRNFRRAAAELGMSPSAVSHTIAELEHRLGIRLFNRTTRSVSLTPAGEEFTRRVEPALQELALALDAMNVHKETPSGRIRINTSVGGAQVLLAPILLPFLTLHPEVQVELGLDDGLIDIVDQEFDIGARLIESVPKDMVAVLCSPPLRLVVVASPAYVATHGAPQIPEDLLEHACFRMRFPNGGVYKWEFSKDGVTKEIDVPGQLTLSGHRDLALQGALAGYGVALVAEHIARPYLEREALVTLLGDWTPPFPGLALFYPPGRPMTAALRAFIEYARSPDHWPDYGAATPPPRLWSD</sequence>
<dbReference type="PANTHER" id="PTHR30537">
    <property type="entry name" value="HTH-TYPE TRANSCRIPTIONAL REGULATOR"/>
    <property type="match status" value="1"/>
</dbReference>
<proteinExistence type="inferred from homology"/>
<dbReference type="InterPro" id="IPR036390">
    <property type="entry name" value="WH_DNA-bd_sf"/>
</dbReference>
<comment type="similarity">
    <text evidence="1">Belongs to the LysR transcriptional regulatory family.</text>
</comment>
<dbReference type="Proteomes" id="UP001302072">
    <property type="component" value="Chromosome"/>
</dbReference>
<evidence type="ECO:0000256" key="3">
    <source>
        <dbReference type="ARBA" id="ARBA00023125"/>
    </source>
</evidence>
<dbReference type="PANTHER" id="PTHR30537:SF1">
    <property type="entry name" value="HTH-TYPE TRANSCRIPTIONAL REGULATOR PGRR"/>
    <property type="match status" value="1"/>
</dbReference>
<dbReference type="InterPro" id="IPR005119">
    <property type="entry name" value="LysR_subst-bd"/>
</dbReference>
<keyword evidence="2" id="KW-0805">Transcription regulation</keyword>
<dbReference type="PRINTS" id="PR00039">
    <property type="entry name" value="HTHLYSR"/>
</dbReference>
<organism evidence="6 7">
    <name type="scientific">Stenotrophomonas oahuensis</name>
    <dbReference type="NCBI Taxonomy" id="3003271"/>
    <lineage>
        <taxon>Bacteria</taxon>
        <taxon>Pseudomonadati</taxon>
        <taxon>Pseudomonadota</taxon>
        <taxon>Gammaproteobacteria</taxon>
        <taxon>Lysobacterales</taxon>
        <taxon>Lysobacteraceae</taxon>
        <taxon>Stenotrophomonas</taxon>
    </lineage>
</organism>
<evidence type="ECO:0000256" key="4">
    <source>
        <dbReference type="ARBA" id="ARBA00023163"/>
    </source>
</evidence>
<dbReference type="Pfam" id="PF00126">
    <property type="entry name" value="HTH_1"/>
    <property type="match status" value="1"/>
</dbReference>
<keyword evidence="3" id="KW-0238">DNA-binding</keyword>
<dbReference type="InterPro" id="IPR036388">
    <property type="entry name" value="WH-like_DNA-bd_sf"/>
</dbReference>
<dbReference type="SUPFAM" id="SSF53850">
    <property type="entry name" value="Periplasmic binding protein-like II"/>
    <property type="match status" value="1"/>
</dbReference>
<evidence type="ECO:0000313" key="6">
    <source>
        <dbReference type="EMBL" id="WNH52095.1"/>
    </source>
</evidence>
<evidence type="ECO:0000256" key="2">
    <source>
        <dbReference type="ARBA" id="ARBA00023015"/>
    </source>
</evidence>
<protein>
    <submittedName>
        <fullName evidence="6">LysR family transcriptional regulator</fullName>
    </submittedName>
</protein>
<dbReference type="InterPro" id="IPR058163">
    <property type="entry name" value="LysR-type_TF_proteobact-type"/>
</dbReference>
<gene>
    <name evidence="6" type="ORF">PDM29_17405</name>
</gene>
<dbReference type="Gene3D" id="1.10.10.10">
    <property type="entry name" value="Winged helix-like DNA-binding domain superfamily/Winged helix DNA-binding domain"/>
    <property type="match status" value="1"/>
</dbReference>
<dbReference type="Pfam" id="PF03466">
    <property type="entry name" value="LysR_substrate"/>
    <property type="match status" value="1"/>
</dbReference>
<keyword evidence="7" id="KW-1185">Reference proteome</keyword>
<accession>A0ABY9YN92</accession>
<evidence type="ECO:0000313" key="7">
    <source>
        <dbReference type="Proteomes" id="UP001302072"/>
    </source>
</evidence>
<dbReference type="PROSITE" id="PS50931">
    <property type="entry name" value="HTH_LYSR"/>
    <property type="match status" value="1"/>
</dbReference>
<dbReference type="Gene3D" id="3.40.190.290">
    <property type="match status" value="1"/>
</dbReference>
<evidence type="ECO:0000256" key="1">
    <source>
        <dbReference type="ARBA" id="ARBA00009437"/>
    </source>
</evidence>
<dbReference type="RefSeq" id="WP_311191300.1">
    <property type="nucleotide sequence ID" value="NZ_CP115541.1"/>
</dbReference>